<sequence length="306" mass="34313">MTLIRTSNELELPRTIKMLVYGQAGMGKSTLALSAPKPLLLDFDGGVKRINNAHLQGVGIVQINSWIEATQVLNEDLSAFETIVIDTIGKMMDYIIDFKCKGNIPRINDWSGINQEFSTFVRNLSNLNKNIIFVGHRDTRKEGEDTVFIPALREKNYNAIVTELDLLGYVEAKDRARTITFDPTSRNDGKNTCNLPPVMNIPTIIDNTGKATTNNTFFTDSVIKPYLARLDAKQADIEAYNKLIEELKIDIELITDAISAQDFASRIDKYTHIGNSMAIARRLFADKLTALNLKYNKDTKAYEQAA</sequence>
<feature type="coiled-coil region" evidence="1">
    <location>
        <begin position="230"/>
        <end position="257"/>
    </location>
</feature>
<name>A0ABV9L165_9BACT</name>
<dbReference type="Pfam" id="PF13479">
    <property type="entry name" value="AAA_24"/>
    <property type="match status" value="1"/>
</dbReference>
<keyword evidence="1" id="KW-0175">Coiled coil</keyword>
<gene>
    <name evidence="2" type="ORF">ACFO6W_21365</name>
</gene>
<keyword evidence="2" id="KW-0067">ATP-binding</keyword>
<dbReference type="SUPFAM" id="SSF52540">
    <property type="entry name" value="P-loop containing nucleoside triphosphate hydrolases"/>
    <property type="match status" value="1"/>
</dbReference>
<evidence type="ECO:0000256" key="1">
    <source>
        <dbReference type="SAM" id="Coils"/>
    </source>
</evidence>
<protein>
    <submittedName>
        <fullName evidence="2">ATP-binding protein</fullName>
    </submittedName>
</protein>
<comment type="caution">
    <text evidence="2">The sequence shown here is derived from an EMBL/GenBank/DDBJ whole genome shotgun (WGS) entry which is preliminary data.</text>
</comment>
<dbReference type="InterPro" id="IPR027417">
    <property type="entry name" value="P-loop_NTPase"/>
</dbReference>
<organism evidence="2 3">
    <name type="scientific">Dysgonomonas termitidis</name>
    <dbReference type="NCBI Taxonomy" id="1516126"/>
    <lineage>
        <taxon>Bacteria</taxon>
        <taxon>Pseudomonadati</taxon>
        <taxon>Bacteroidota</taxon>
        <taxon>Bacteroidia</taxon>
        <taxon>Bacteroidales</taxon>
        <taxon>Dysgonomonadaceae</taxon>
        <taxon>Dysgonomonas</taxon>
    </lineage>
</organism>
<dbReference type="RefSeq" id="WP_380000270.1">
    <property type="nucleotide sequence ID" value="NZ_JBHSGN010000128.1"/>
</dbReference>
<dbReference type="EMBL" id="JBHSGN010000128">
    <property type="protein sequence ID" value="MFC4676240.1"/>
    <property type="molecule type" value="Genomic_DNA"/>
</dbReference>
<keyword evidence="3" id="KW-1185">Reference proteome</keyword>
<keyword evidence="2" id="KW-0547">Nucleotide-binding</keyword>
<reference evidence="3" key="1">
    <citation type="journal article" date="2019" name="Int. J. Syst. Evol. Microbiol.">
        <title>The Global Catalogue of Microorganisms (GCM) 10K type strain sequencing project: providing services to taxonomists for standard genome sequencing and annotation.</title>
        <authorList>
            <consortium name="The Broad Institute Genomics Platform"/>
            <consortium name="The Broad Institute Genome Sequencing Center for Infectious Disease"/>
            <person name="Wu L."/>
            <person name="Ma J."/>
        </authorList>
    </citation>
    <scope>NUCLEOTIDE SEQUENCE [LARGE SCALE GENOMIC DNA]</scope>
    <source>
        <strain evidence="3">CCUG 66188</strain>
    </source>
</reference>
<evidence type="ECO:0000313" key="3">
    <source>
        <dbReference type="Proteomes" id="UP001596023"/>
    </source>
</evidence>
<proteinExistence type="predicted"/>
<accession>A0ABV9L165</accession>
<dbReference type="GO" id="GO:0005524">
    <property type="term" value="F:ATP binding"/>
    <property type="evidence" value="ECO:0007669"/>
    <property type="project" value="UniProtKB-KW"/>
</dbReference>
<dbReference type="Proteomes" id="UP001596023">
    <property type="component" value="Unassembled WGS sequence"/>
</dbReference>
<evidence type="ECO:0000313" key="2">
    <source>
        <dbReference type="EMBL" id="MFC4676240.1"/>
    </source>
</evidence>